<evidence type="ECO:0000313" key="3">
    <source>
        <dbReference type="Proteomes" id="UP000319818"/>
    </source>
</evidence>
<dbReference type="Gene3D" id="1.20.1290.10">
    <property type="entry name" value="AhpD-like"/>
    <property type="match status" value="1"/>
</dbReference>
<reference evidence="2 3" key="1">
    <citation type="submission" date="2019-06" db="EMBL/GenBank/DDBJ databases">
        <title>Sequencing the genomes of 1000 actinobacteria strains.</title>
        <authorList>
            <person name="Klenk H.-P."/>
        </authorList>
    </citation>
    <scope>NUCLEOTIDE SEQUENCE [LARGE SCALE GENOMIC DNA]</scope>
    <source>
        <strain evidence="2 3">DSM 45511</strain>
    </source>
</reference>
<dbReference type="PANTHER" id="PTHR35446:SF3">
    <property type="entry name" value="CMD DOMAIN-CONTAINING PROTEIN"/>
    <property type="match status" value="1"/>
</dbReference>
<dbReference type="GO" id="GO:0051920">
    <property type="term" value="F:peroxiredoxin activity"/>
    <property type="evidence" value="ECO:0007669"/>
    <property type="project" value="InterPro"/>
</dbReference>
<evidence type="ECO:0000259" key="1">
    <source>
        <dbReference type="Pfam" id="PF02627"/>
    </source>
</evidence>
<dbReference type="AlphaFoldDB" id="A0A543FQU2"/>
<sequence length="187" mass="20016">MSQMFPAHTIETAPQAARRTMGAVEKQFGFVPGAVARLAESPELLDGFLRLSKTFEASTLDPVAREVLIMTIAVRNGCHLCVAMHTGKLRGLDADEALVAALQAGEPLTDPRLEALRAFVLEVLATTGDVPDDSVQSFLGHGYTLRNALEVVLGIGAYTMSTFANRLTSAPLDEPFARHLEPVSGGR</sequence>
<dbReference type="InterPro" id="IPR029032">
    <property type="entry name" value="AhpD-like"/>
</dbReference>
<dbReference type="SUPFAM" id="SSF69118">
    <property type="entry name" value="AhpD-like"/>
    <property type="match status" value="1"/>
</dbReference>
<dbReference type="EMBL" id="VFPH01000003">
    <property type="protein sequence ID" value="TQM36196.1"/>
    <property type="molecule type" value="Genomic_DNA"/>
</dbReference>
<comment type="caution">
    <text evidence="2">The sequence shown here is derived from an EMBL/GenBank/DDBJ whole genome shotgun (WGS) entry which is preliminary data.</text>
</comment>
<keyword evidence="2" id="KW-0560">Oxidoreductase</keyword>
<keyword evidence="2" id="KW-0575">Peroxidase</keyword>
<dbReference type="Proteomes" id="UP000319818">
    <property type="component" value="Unassembled WGS sequence"/>
</dbReference>
<dbReference type="Pfam" id="PF02627">
    <property type="entry name" value="CMD"/>
    <property type="match status" value="1"/>
</dbReference>
<protein>
    <submittedName>
        <fullName evidence="2">AhpD family alkylhydroperoxidase</fullName>
    </submittedName>
</protein>
<keyword evidence="3" id="KW-1185">Reference proteome</keyword>
<gene>
    <name evidence="2" type="ORF">FB388_7651</name>
</gene>
<name>A0A543FQU2_9PSEU</name>
<accession>A0A543FQU2</accession>
<organism evidence="2 3">
    <name type="scientific">Pseudonocardia cypriaca</name>
    <dbReference type="NCBI Taxonomy" id="882449"/>
    <lineage>
        <taxon>Bacteria</taxon>
        <taxon>Bacillati</taxon>
        <taxon>Actinomycetota</taxon>
        <taxon>Actinomycetes</taxon>
        <taxon>Pseudonocardiales</taxon>
        <taxon>Pseudonocardiaceae</taxon>
        <taxon>Pseudonocardia</taxon>
    </lineage>
</organism>
<dbReference type="InterPro" id="IPR003779">
    <property type="entry name" value="CMD-like"/>
</dbReference>
<dbReference type="PANTHER" id="PTHR35446">
    <property type="entry name" value="SI:CH211-175M2.5"/>
    <property type="match status" value="1"/>
</dbReference>
<evidence type="ECO:0000313" key="2">
    <source>
        <dbReference type="EMBL" id="TQM36196.1"/>
    </source>
</evidence>
<feature type="domain" description="Carboxymuconolactone decarboxylase-like" evidence="1">
    <location>
        <begin position="42"/>
        <end position="119"/>
    </location>
</feature>
<proteinExistence type="predicted"/>